<dbReference type="PANTHER" id="PTHR21294">
    <property type="entry name" value="ELECTRON TRANSFER FLAVOPROTEIN BETA-SUBUNIT"/>
    <property type="match status" value="1"/>
</dbReference>
<organism evidence="2">
    <name type="scientific">marine sediment metagenome</name>
    <dbReference type="NCBI Taxonomy" id="412755"/>
    <lineage>
        <taxon>unclassified sequences</taxon>
        <taxon>metagenomes</taxon>
        <taxon>ecological metagenomes</taxon>
    </lineage>
</organism>
<reference evidence="2" key="1">
    <citation type="journal article" date="2014" name="Front. Microbiol.">
        <title>High frequency of phylogenetically diverse reductive dehalogenase-homologous genes in deep subseafloor sedimentary metagenomes.</title>
        <authorList>
            <person name="Kawai M."/>
            <person name="Futagami T."/>
            <person name="Toyoda A."/>
            <person name="Takaki Y."/>
            <person name="Nishi S."/>
            <person name="Hori S."/>
            <person name="Arai W."/>
            <person name="Tsubouchi T."/>
            <person name="Morono Y."/>
            <person name="Uchiyama I."/>
            <person name="Ito T."/>
            <person name="Fujiyama A."/>
            <person name="Inagaki F."/>
            <person name="Takami H."/>
        </authorList>
    </citation>
    <scope>NUCLEOTIDE SEQUENCE</scope>
    <source>
        <strain evidence="2">Expedition CK06-06</strain>
    </source>
</reference>
<comment type="caution">
    <text evidence="2">The sequence shown here is derived from an EMBL/GenBank/DDBJ whole genome shotgun (WGS) entry which is preliminary data.</text>
</comment>
<dbReference type="PANTHER" id="PTHR21294:SF17">
    <property type="entry name" value="PROTEIN FIXA"/>
    <property type="match status" value="1"/>
</dbReference>
<dbReference type="Pfam" id="PF01012">
    <property type="entry name" value="ETF"/>
    <property type="match status" value="1"/>
</dbReference>
<proteinExistence type="predicted"/>
<dbReference type="Gene3D" id="3.40.50.620">
    <property type="entry name" value="HUPs"/>
    <property type="match status" value="1"/>
</dbReference>
<dbReference type="InterPro" id="IPR012255">
    <property type="entry name" value="ETF_b"/>
</dbReference>
<protein>
    <recommendedName>
        <fullName evidence="1">Electron transfer flavoprotein alpha/beta-subunit N-terminal domain-containing protein</fullName>
    </recommendedName>
</protein>
<feature type="non-terminal residue" evidence="2">
    <location>
        <position position="208"/>
    </location>
</feature>
<dbReference type="InterPro" id="IPR014730">
    <property type="entry name" value="ETF_a/b_N"/>
</dbReference>
<sequence>MDIVVCIKQVPETNDIGWDPKTGTLIRESAGGILNPNDKNALEAALQLREKHEGLITAISMGPPQAEDALREALGMGADKAILLSDRQFAGADTLSTSYALSLALKKIVRFDLILCGKESSDGMTAQVGPQLAELLNLPQLTNATEIIINSNSVRIKQKLEDGFRILKTSFPALITVEREMNQPRIPPMDSIMEAYREKDVLVWGVGN</sequence>
<accession>X0WDV7</accession>
<evidence type="ECO:0000259" key="1">
    <source>
        <dbReference type="SMART" id="SM00893"/>
    </source>
</evidence>
<evidence type="ECO:0000313" key="2">
    <source>
        <dbReference type="EMBL" id="GAG29164.1"/>
    </source>
</evidence>
<dbReference type="CDD" id="cd01714">
    <property type="entry name" value="ETF_beta"/>
    <property type="match status" value="1"/>
</dbReference>
<gene>
    <name evidence="2" type="ORF">S01H1_71625</name>
</gene>
<dbReference type="EMBL" id="BARS01047704">
    <property type="protein sequence ID" value="GAG29164.1"/>
    <property type="molecule type" value="Genomic_DNA"/>
</dbReference>
<feature type="domain" description="Electron transfer flavoprotein alpha/beta-subunit N-terminal" evidence="1">
    <location>
        <begin position="22"/>
        <end position="206"/>
    </location>
</feature>
<name>X0WDV7_9ZZZZ</name>
<dbReference type="InterPro" id="IPR014729">
    <property type="entry name" value="Rossmann-like_a/b/a_fold"/>
</dbReference>
<dbReference type="InterPro" id="IPR033948">
    <property type="entry name" value="ETF_beta_N"/>
</dbReference>
<dbReference type="SUPFAM" id="SSF52402">
    <property type="entry name" value="Adenine nucleotide alpha hydrolases-like"/>
    <property type="match status" value="1"/>
</dbReference>
<dbReference type="GO" id="GO:0009055">
    <property type="term" value="F:electron transfer activity"/>
    <property type="evidence" value="ECO:0007669"/>
    <property type="project" value="InterPro"/>
</dbReference>
<dbReference type="SMART" id="SM00893">
    <property type="entry name" value="ETF"/>
    <property type="match status" value="1"/>
</dbReference>
<dbReference type="AlphaFoldDB" id="X0WDV7"/>